<sequence>MNRMSELLQLTNLTKKYGSFLANNNVSFKLKKGEVHALVGENGAGKTTLMRMLYGMEKPSSGNIQLHGKTISFSSPADAIKNGIGMVHQHFMVFPHFTVAENIVLGHEPKKGLFFNRRQAKADVQQLTQTYQISVDVHKKVKHCSIGEQQKIEILKVLYQGAEIIILDEPTAVLTPHEVKELLKTIRFLASQGKSIIIITHKLQEVMEVADRITVLRNGKVAGVTSKEDTNAHHLAKLMVGRELKERPARIPSQGTSHLNVQNLFLKGKGQKNVLQNVSLHVSAGEIVGIAGVSGNGQSELLQTISGLVETGSGSIKLGDEDLTGRSVRERREAGIAHIPEDRYMWGASKDDTIEENALMGYQYKASYSKMGWLKRKIFKSSVEEWINEFSIKATSSKQKAGELSGGNLQKLIVARELGQNTSFLLAAEPTRGVDIGAMERIHDALIQKRNNGSAILLVSSELSEIISLSDRILVMYEGSIVGELTREEATEEKLSILMAGGTVEGDTVAETS</sequence>
<comment type="subcellular location">
    <subcellularLocation>
        <location evidence="1">Cell membrane</location>
        <topology evidence="1">Peripheral membrane protein</topology>
    </subcellularLocation>
</comment>
<dbReference type="Proteomes" id="UP000543174">
    <property type="component" value="Unassembled WGS sequence"/>
</dbReference>
<dbReference type="EMBL" id="JACJHT010000003">
    <property type="protein sequence ID" value="MBA9041130.1"/>
    <property type="molecule type" value="Genomic_DNA"/>
</dbReference>
<reference evidence="10" key="1">
    <citation type="submission" date="2020-08" db="EMBL/GenBank/DDBJ databases">
        <title>Functional genomics of gut bacteria from endangered species of beetles.</title>
        <authorList>
            <person name="Carlos-Shanley C."/>
        </authorList>
    </citation>
    <scope>NUCLEOTIDE SEQUENCE [LARGE SCALE GENOMIC DNA]</scope>
    <source>
        <strain evidence="10">S00060</strain>
    </source>
</reference>
<keyword evidence="4" id="KW-0677">Repeat</keyword>
<feature type="domain" description="ABC transporter" evidence="9">
    <location>
        <begin position="8"/>
        <end position="243"/>
    </location>
</feature>
<dbReference type="CDD" id="cd03216">
    <property type="entry name" value="ABC_Carb_Monos_I"/>
    <property type="match status" value="1"/>
</dbReference>
<keyword evidence="6 10" id="KW-0067">ATP-binding</keyword>
<dbReference type="Pfam" id="PF00005">
    <property type="entry name" value="ABC_tran"/>
    <property type="match status" value="2"/>
</dbReference>
<dbReference type="InterPro" id="IPR003593">
    <property type="entry name" value="AAA+_ATPase"/>
</dbReference>
<dbReference type="InterPro" id="IPR027417">
    <property type="entry name" value="P-loop_NTPase"/>
</dbReference>
<evidence type="ECO:0000256" key="1">
    <source>
        <dbReference type="ARBA" id="ARBA00004202"/>
    </source>
</evidence>
<evidence type="ECO:0000256" key="7">
    <source>
        <dbReference type="ARBA" id="ARBA00022967"/>
    </source>
</evidence>
<dbReference type="GO" id="GO:0016887">
    <property type="term" value="F:ATP hydrolysis activity"/>
    <property type="evidence" value="ECO:0007669"/>
    <property type="project" value="InterPro"/>
</dbReference>
<keyword evidence="11" id="KW-1185">Reference proteome</keyword>
<dbReference type="InterPro" id="IPR050107">
    <property type="entry name" value="ABC_carbohydrate_import_ATPase"/>
</dbReference>
<dbReference type="GO" id="GO:0005886">
    <property type="term" value="C:plasma membrane"/>
    <property type="evidence" value="ECO:0007669"/>
    <property type="project" value="UniProtKB-SubCell"/>
</dbReference>
<keyword evidence="7" id="KW-1278">Translocase</keyword>
<keyword evidence="10" id="KW-0762">Sugar transport</keyword>
<evidence type="ECO:0000256" key="4">
    <source>
        <dbReference type="ARBA" id="ARBA00022737"/>
    </source>
</evidence>
<dbReference type="AlphaFoldDB" id="A0A7W3NDS2"/>
<dbReference type="PROSITE" id="PS50893">
    <property type="entry name" value="ABC_TRANSPORTER_2"/>
    <property type="match status" value="2"/>
</dbReference>
<evidence type="ECO:0000256" key="5">
    <source>
        <dbReference type="ARBA" id="ARBA00022741"/>
    </source>
</evidence>
<comment type="caution">
    <text evidence="10">The sequence shown here is derived from an EMBL/GenBank/DDBJ whole genome shotgun (WGS) entry which is preliminary data.</text>
</comment>
<evidence type="ECO:0000256" key="8">
    <source>
        <dbReference type="ARBA" id="ARBA00023136"/>
    </source>
</evidence>
<dbReference type="PANTHER" id="PTHR43790:SF4">
    <property type="entry name" value="GUANOSINE IMPORT ATP-BINDING PROTEIN NUPO"/>
    <property type="match status" value="1"/>
</dbReference>
<keyword evidence="8" id="KW-0472">Membrane</keyword>
<protein>
    <submittedName>
        <fullName evidence="10">Simple sugar transport system ATP-binding protein</fullName>
    </submittedName>
</protein>
<dbReference type="InterPro" id="IPR017871">
    <property type="entry name" value="ABC_transporter-like_CS"/>
</dbReference>
<accession>A0A7W3NDS2</accession>
<dbReference type="PROSITE" id="PS00211">
    <property type="entry name" value="ABC_TRANSPORTER_1"/>
    <property type="match status" value="1"/>
</dbReference>
<evidence type="ECO:0000256" key="2">
    <source>
        <dbReference type="ARBA" id="ARBA00022448"/>
    </source>
</evidence>
<organism evidence="10 11">
    <name type="scientific">Priestia aryabhattai</name>
    <name type="common">Bacillus aryabhattai</name>
    <dbReference type="NCBI Taxonomy" id="412384"/>
    <lineage>
        <taxon>Bacteria</taxon>
        <taxon>Bacillati</taxon>
        <taxon>Bacillota</taxon>
        <taxon>Bacilli</taxon>
        <taxon>Bacillales</taxon>
        <taxon>Bacillaceae</taxon>
        <taxon>Priestia</taxon>
    </lineage>
</organism>
<dbReference type="FunFam" id="3.40.50.300:FF:000127">
    <property type="entry name" value="Ribose import ATP-binding protein RbsA"/>
    <property type="match status" value="1"/>
</dbReference>
<evidence type="ECO:0000259" key="9">
    <source>
        <dbReference type="PROSITE" id="PS50893"/>
    </source>
</evidence>
<dbReference type="PANTHER" id="PTHR43790">
    <property type="entry name" value="CARBOHYDRATE TRANSPORT ATP-BINDING PROTEIN MG119-RELATED"/>
    <property type="match status" value="1"/>
</dbReference>
<dbReference type="Gene3D" id="3.40.50.300">
    <property type="entry name" value="P-loop containing nucleotide triphosphate hydrolases"/>
    <property type="match status" value="2"/>
</dbReference>
<dbReference type="InterPro" id="IPR003439">
    <property type="entry name" value="ABC_transporter-like_ATP-bd"/>
</dbReference>
<dbReference type="SMART" id="SM00382">
    <property type="entry name" value="AAA"/>
    <property type="match status" value="2"/>
</dbReference>
<keyword evidence="3" id="KW-1003">Cell membrane</keyword>
<feature type="domain" description="ABC transporter" evidence="9">
    <location>
        <begin position="259"/>
        <end position="503"/>
    </location>
</feature>
<dbReference type="SUPFAM" id="SSF52540">
    <property type="entry name" value="P-loop containing nucleoside triphosphate hydrolases"/>
    <property type="match status" value="2"/>
</dbReference>
<evidence type="ECO:0000313" key="10">
    <source>
        <dbReference type="EMBL" id="MBA9041130.1"/>
    </source>
</evidence>
<evidence type="ECO:0000313" key="11">
    <source>
        <dbReference type="Proteomes" id="UP000543174"/>
    </source>
</evidence>
<dbReference type="GO" id="GO:0005524">
    <property type="term" value="F:ATP binding"/>
    <property type="evidence" value="ECO:0007669"/>
    <property type="project" value="UniProtKB-KW"/>
</dbReference>
<proteinExistence type="predicted"/>
<name>A0A7W3NDS2_PRIAR</name>
<evidence type="ECO:0000256" key="3">
    <source>
        <dbReference type="ARBA" id="ARBA00022475"/>
    </source>
</evidence>
<keyword evidence="5" id="KW-0547">Nucleotide-binding</keyword>
<keyword evidence="2" id="KW-0813">Transport</keyword>
<dbReference type="CDD" id="cd03215">
    <property type="entry name" value="ABC_Carb_Monos_II"/>
    <property type="match status" value="1"/>
</dbReference>
<gene>
    <name evidence="10" type="ORF">HNP21_004240</name>
</gene>
<evidence type="ECO:0000256" key="6">
    <source>
        <dbReference type="ARBA" id="ARBA00022840"/>
    </source>
</evidence>